<dbReference type="Proteomes" id="UP001187734">
    <property type="component" value="Unassembled WGS sequence"/>
</dbReference>
<gene>
    <name evidence="1" type="ORF">FTOL_03640</name>
</gene>
<evidence type="ECO:0000313" key="2">
    <source>
        <dbReference type="Proteomes" id="UP001187734"/>
    </source>
</evidence>
<dbReference type="EMBL" id="ONZP01000108">
    <property type="protein sequence ID" value="SPJ73910.1"/>
    <property type="molecule type" value="Genomic_DNA"/>
</dbReference>
<keyword evidence="2" id="KW-1185">Reference proteome</keyword>
<name>A0AAE8M433_9HYPO</name>
<accession>A0AAE8M433</accession>
<sequence length="163" mass="19141">MWPPEFREHQPDDHDVEQNETTPWLQHTGWPRLFHNRPLGIIAATAKKPKSAWNEDHVLGQWHDTAFRSPAAVEAQLRIILRGVDLMVDRATFTLAKTSYRSRCWLNTYWKDTFWPHEFKTVKCYISMDPLTFTESGRFGLSLAGNPCTYPAFHFHLKEEELE</sequence>
<organism evidence="1 2">
    <name type="scientific">Fusarium torulosum</name>
    <dbReference type="NCBI Taxonomy" id="33205"/>
    <lineage>
        <taxon>Eukaryota</taxon>
        <taxon>Fungi</taxon>
        <taxon>Dikarya</taxon>
        <taxon>Ascomycota</taxon>
        <taxon>Pezizomycotina</taxon>
        <taxon>Sordariomycetes</taxon>
        <taxon>Hypocreomycetidae</taxon>
        <taxon>Hypocreales</taxon>
        <taxon>Nectriaceae</taxon>
        <taxon>Fusarium</taxon>
    </lineage>
</organism>
<reference evidence="1" key="1">
    <citation type="submission" date="2018-03" db="EMBL/GenBank/DDBJ databases">
        <authorList>
            <person name="Guldener U."/>
        </authorList>
    </citation>
    <scope>NUCLEOTIDE SEQUENCE</scope>
</reference>
<proteinExistence type="predicted"/>
<protein>
    <submittedName>
        <fullName evidence="1">Uncharacterized protein</fullName>
    </submittedName>
</protein>
<comment type="caution">
    <text evidence="1">The sequence shown here is derived from an EMBL/GenBank/DDBJ whole genome shotgun (WGS) entry which is preliminary data.</text>
</comment>
<evidence type="ECO:0000313" key="1">
    <source>
        <dbReference type="EMBL" id="SPJ73910.1"/>
    </source>
</evidence>
<dbReference type="AlphaFoldDB" id="A0AAE8M433"/>